<keyword evidence="1" id="KW-0238">DNA-binding</keyword>
<dbReference type="GO" id="GO:0003700">
    <property type="term" value="F:DNA-binding transcription factor activity"/>
    <property type="evidence" value="ECO:0007669"/>
    <property type="project" value="InterPro"/>
</dbReference>
<comment type="caution">
    <text evidence="3">The sequence shown here is derived from an EMBL/GenBank/DDBJ whole genome shotgun (WGS) entry which is preliminary data.</text>
</comment>
<dbReference type="SMART" id="SM00422">
    <property type="entry name" value="HTH_MERR"/>
    <property type="match status" value="1"/>
</dbReference>
<dbReference type="SUPFAM" id="SSF46955">
    <property type="entry name" value="Putative DNA-binding domain"/>
    <property type="match status" value="1"/>
</dbReference>
<dbReference type="InterPro" id="IPR009061">
    <property type="entry name" value="DNA-bd_dom_put_sf"/>
</dbReference>
<dbReference type="PANTHER" id="PTHR30204">
    <property type="entry name" value="REDOX-CYCLING DRUG-SENSING TRANSCRIPTIONAL ACTIVATOR SOXR"/>
    <property type="match status" value="1"/>
</dbReference>
<organism evidence="3 4">
    <name type="scientific">Arsenicitalea aurantiaca</name>
    <dbReference type="NCBI Taxonomy" id="1783274"/>
    <lineage>
        <taxon>Bacteria</taxon>
        <taxon>Pseudomonadati</taxon>
        <taxon>Pseudomonadota</taxon>
        <taxon>Alphaproteobacteria</taxon>
        <taxon>Hyphomicrobiales</taxon>
        <taxon>Devosiaceae</taxon>
        <taxon>Arsenicitalea</taxon>
    </lineage>
</organism>
<accession>A0A433X3Z3</accession>
<name>A0A433X3Z3_9HYPH</name>
<feature type="domain" description="HTH merR-type" evidence="2">
    <location>
        <begin position="3"/>
        <end position="72"/>
    </location>
</feature>
<dbReference type="Proteomes" id="UP000281547">
    <property type="component" value="Unassembled WGS sequence"/>
</dbReference>
<dbReference type="InterPro" id="IPR047057">
    <property type="entry name" value="MerR_fam"/>
</dbReference>
<keyword evidence="4" id="KW-1185">Reference proteome</keyword>
<dbReference type="RefSeq" id="WP_127189509.1">
    <property type="nucleotide sequence ID" value="NZ_RZNJ01000006.1"/>
</dbReference>
<dbReference type="GO" id="GO:0003677">
    <property type="term" value="F:DNA binding"/>
    <property type="evidence" value="ECO:0007669"/>
    <property type="project" value="UniProtKB-KW"/>
</dbReference>
<evidence type="ECO:0000313" key="3">
    <source>
        <dbReference type="EMBL" id="RUT28785.1"/>
    </source>
</evidence>
<reference evidence="3 4" key="1">
    <citation type="journal article" date="2016" name="Int. J. Syst. Evol. Microbiol.">
        <title>Arsenicitalea aurantiaca gen. nov., sp. nov., a new member of the family Hyphomicrobiaceae, isolated from high-arsenic sediment.</title>
        <authorList>
            <person name="Mu Y."/>
            <person name="Zhou L."/>
            <person name="Zeng X.C."/>
            <person name="Liu L."/>
            <person name="Pan Y."/>
            <person name="Chen X."/>
            <person name="Wang J."/>
            <person name="Li S."/>
            <person name="Li W.J."/>
            <person name="Wang Y."/>
        </authorList>
    </citation>
    <scope>NUCLEOTIDE SEQUENCE [LARGE SCALE GENOMIC DNA]</scope>
    <source>
        <strain evidence="3 4">42-50</strain>
    </source>
</reference>
<dbReference type="PROSITE" id="PS50937">
    <property type="entry name" value="HTH_MERR_2"/>
    <property type="match status" value="1"/>
</dbReference>
<dbReference type="PANTHER" id="PTHR30204:SF92">
    <property type="entry name" value="HTH-TYPE TRANSCRIPTIONAL REGULATOR ZNTR"/>
    <property type="match status" value="1"/>
</dbReference>
<dbReference type="EMBL" id="RZNJ01000006">
    <property type="protein sequence ID" value="RUT28785.1"/>
    <property type="molecule type" value="Genomic_DNA"/>
</dbReference>
<protein>
    <submittedName>
        <fullName evidence="3">MerR family transcriptional regulator</fullName>
    </submittedName>
</protein>
<gene>
    <name evidence="3" type="ORF">EMQ25_15465</name>
</gene>
<proteinExistence type="predicted"/>
<evidence type="ECO:0000256" key="1">
    <source>
        <dbReference type="ARBA" id="ARBA00023125"/>
    </source>
</evidence>
<dbReference type="AlphaFoldDB" id="A0A433X3Z3"/>
<dbReference type="Pfam" id="PF13411">
    <property type="entry name" value="MerR_1"/>
    <property type="match status" value="1"/>
</dbReference>
<evidence type="ECO:0000313" key="4">
    <source>
        <dbReference type="Proteomes" id="UP000281547"/>
    </source>
</evidence>
<evidence type="ECO:0000259" key="2">
    <source>
        <dbReference type="PROSITE" id="PS50937"/>
    </source>
</evidence>
<dbReference type="OrthoDB" id="9802944at2"/>
<dbReference type="CDD" id="cd04785">
    <property type="entry name" value="HTH_CadR-PbrR-like"/>
    <property type="match status" value="1"/>
</dbReference>
<dbReference type="InterPro" id="IPR000551">
    <property type="entry name" value="MerR-type_HTH_dom"/>
</dbReference>
<dbReference type="Gene3D" id="1.10.1660.10">
    <property type="match status" value="1"/>
</dbReference>
<sequence>MTNYSIGDLATRSGVKVPTIRYYEEIELIAPTGRTAGNQRRYDSDALDRLRFIAHARAMGFSMESLKSMLRIANHRDAPCEDLDALVEARLKEVDERLAKLIALRTELASMLESCAHGTVADCRILQVLSDHEECRAEH</sequence>
<dbReference type="PRINTS" id="PR00040">
    <property type="entry name" value="HTHMERR"/>
</dbReference>